<reference evidence="5 6" key="1">
    <citation type="submission" date="2024-03" db="EMBL/GenBank/DDBJ databases">
        <title>Aquirufa genome sequencing.</title>
        <authorList>
            <person name="Pitt A."/>
            <person name="Hahn M.W."/>
        </authorList>
    </citation>
    <scope>NUCLEOTIDE SEQUENCE [LARGE SCALE GENOMIC DNA]</scope>
    <source>
        <strain evidence="5 6">PLAD-142S6K</strain>
    </source>
</reference>
<keyword evidence="6" id="KW-1185">Reference proteome</keyword>
<dbReference type="InterPro" id="IPR045851">
    <property type="entry name" value="AMP-bd_C_sf"/>
</dbReference>
<name>A0ABW6CYW1_9BACT</name>
<feature type="domain" description="AMP-dependent synthetase/ligase" evidence="4">
    <location>
        <begin position="14"/>
        <end position="378"/>
    </location>
</feature>
<keyword evidence="2" id="KW-0067">ATP-binding</keyword>
<dbReference type="InterPro" id="IPR000873">
    <property type="entry name" value="AMP-dep_synth/lig_dom"/>
</dbReference>
<keyword evidence="1" id="KW-0547">Nucleotide-binding</keyword>
<evidence type="ECO:0000256" key="2">
    <source>
        <dbReference type="ARBA" id="ARBA00022840"/>
    </source>
</evidence>
<evidence type="ECO:0000256" key="3">
    <source>
        <dbReference type="ARBA" id="ARBA00024484"/>
    </source>
</evidence>
<dbReference type="Proteomes" id="UP001598114">
    <property type="component" value="Unassembled WGS sequence"/>
</dbReference>
<proteinExistence type="predicted"/>
<gene>
    <name evidence="5" type="ORF">SKC38_07870</name>
</gene>
<evidence type="ECO:0000259" key="4">
    <source>
        <dbReference type="Pfam" id="PF00501"/>
    </source>
</evidence>
<protein>
    <submittedName>
        <fullName evidence="5">AMP-binding protein</fullName>
    </submittedName>
</protein>
<dbReference type="PANTHER" id="PTHR43272:SF33">
    <property type="entry name" value="AMP-BINDING DOMAIN-CONTAINING PROTEIN-RELATED"/>
    <property type="match status" value="1"/>
</dbReference>
<dbReference type="Pfam" id="PF00501">
    <property type="entry name" value="AMP-binding"/>
    <property type="match status" value="1"/>
</dbReference>
<evidence type="ECO:0000256" key="1">
    <source>
        <dbReference type="ARBA" id="ARBA00022741"/>
    </source>
</evidence>
<dbReference type="EMBL" id="JBBKYA010000003">
    <property type="protein sequence ID" value="MFD3276140.1"/>
    <property type="molecule type" value="Genomic_DNA"/>
</dbReference>
<dbReference type="SUPFAM" id="SSF56801">
    <property type="entry name" value="Acetyl-CoA synthetase-like"/>
    <property type="match status" value="1"/>
</dbReference>
<dbReference type="Gene3D" id="3.40.50.12780">
    <property type="entry name" value="N-terminal domain of ligase-like"/>
    <property type="match status" value="1"/>
</dbReference>
<dbReference type="InterPro" id="IPR020845">
    <property type="entry name" value="AMP-binding_CS"/>
</dbReference>
<organism evidence="5 6">
    <name type="scientific">Aquirufa echingensis</name>
    <dbReference type="NCBI Taxonomy" id="3096516"/>
    <lineage>
        <taxon>Bacteria</taxon>
        <taxon>Pseudomonadati</taxon>
        <taxon>Bacteroidota</taxon>
        <taxon>Cytophagia</taxon>
        <taxon>Cytophagales</taxon>
        <taxon>Flectobacillaceae</taxon>
        <taxon>Aquirufa</taxon>
    </lineage>
</organism>
<evidence type="ECO:0000313" key="5">
    <source>
        <dbReference type="EMBL" id="MFD3276140.1"/>
    </source>
</evidence>
<dbReference type="Gene3D" id="3.30.300.30">
    <property type="match status" value="1"/>
</dbReference>
<evidence type="ECO:0000313" key="6">
    <source>
        <dbReference type="Proteomes" id="UP001598114"/>
    </source>
</evidence>
<comment type="catalytic activity">
    <reaction evidence="3">
        <text>a long-chain fatty acid + ATP + CoA = a long-chain fatty acyl-CoA + AMP + diphosphate</text>
        <dbReference type="Rhea" id="RHEA:15421"/>
        <dbReference type="ChEBI" id="CHEBI:30616"/>
        <dbReference type="ChEBI" id="CHEBI:33019"/>
        <dbReference type="ChEBI" id="CHEBI:57287"/>
        <dbReference type="ChEBI" id="CHEBI:57560"/>
        <dbReference type="ChEBI" id="CHEBI:83139"/>
        <dbReference type="ChEBI" id="CHEBI:456215"/>
        <dbReference type="EC" id="6.2.1.3"/>
    </reaction>
    <physiologicalReaction direction="left-to-right" evidence="3">
        <dbReference type="Rhea" id="RHEA:15422"/>
    </physiologicalReaction>
</comment>
<dbReference type="RefSeq" id="WP_377976589.1">
    <property type="nucleotide sequence ID" value="NZ_JBBKYA010000003.1"/>
</dbReference>
<sequence>MIETYQSNLENFIHWATNTPENIYLKQPVAGTYTDYSYQESLRIVEHIGSYLNQQLNREIPQHIGILAKNSAHWMLADLAISYAGAISVPFYATLTSEQLNHVLVHSDCQILIVGKLDNWDEIQKGIPDSVQIIFTPDSPCKKGLAWNDILANPIQKLEPVLPQKDALATIIYTSGTTGVPKGVMITNGSISQALNLAREIAYLDRPNTRFISYLPLCHIAERNFVEFACTAAGGTIYFVESLDTFQQNLLQARPSHFLAVPRIWAKFKEGILNKIGGQKKLSLLLSIPIVKNIIQKKIQKGLGLDQTCMVVTGAAPMPQELTAWFQSIGLYIQEAYGMTENLGLNSLTPRHKIKLGTVGRVHDQCTTRIDPETGEIQMKADYNCLGYYKNQEQTDALFDGEWLKTGDMGQLDSENYLSIVGRVKDNFKTAKGQYVSPAPIENALSLHELIEVACVVGVNLPQPLGLVLLSQQSSELPQQELVSALEKLLNETNPLFKKYEYLKKLIVIREPWTVENACLTPTLKIRRMQIEKNVEDRIESWYQAKQTIIFE</sequence>
<comment type="caution">
    <text evidence="5">The sequence shown here is derived from an EMBL/GenBank/DDBJ whole genome shotgun (WGS) entry which is preliminary data.</text>
</comment>
<dbReference type="PROSITE" id="PS00455">
    <property type="entry name" value="AMP_BINDING"/>
    <property type="match status" value="1"/>
</dbReference>
<dbReference type="PANTHER" id="PTHR43272">
    <property type="entry name" value="LONG-CHAIN-FATTY-ACID--COA LIGASE"/>
    <property type="match status" value="1"/>
</dbReference>
<accession>A0ABW6CYW1</accession>
<dbReference type="Pfam" id="PF23562">
    <property type="entry name" value="AMP-binding_C_3"/>
    <property type="match status" value="1"/>
</dbReference>
<dbReference type="InterPro" id="IPR042099">
    <property type="entry name" value="ANL_N_sf"/>
</dbReference>